<dbReference type="EMBL" id="LT608265">
    <property type="protein sequence ID" value="SCO58909.1"/>
    <property type="molecule type" value="Genomic_DNA"/>
</dbReference>
<feature type="compositionally biased region" description="Low complexity" evidence="1">
    <location>
        <begin position="546"/>
        <end position="563"/>
    </location>
</feature>
<dbReference type="InterPro" id="IPR000253">
    <property type="entry name" value="FHA_dom"/>
</dbReference>
<sequence length="2611" mass="299921">MERNFHDVNSNNEDIRKGNYNGNDQIGINNIYMNNNNNMNNCNVANINALENMKYNQNIFNKSDINLYKYNLLLKRNNMHIQDNRKNINSIITSIKHTNPNNNKSNNNNSNLINGECYNNSSTYNTLDLNNTSYMQNPNVHLNECENIIYKNQKQLNNTIHCHNDINNMKNTCLNKNLYEHSDIQNNIQFSNYTRNINSENKYPYNSLNSDNNSLIQFQMDNYVNEIDNNEIKQLMINMNTHKNLTHIREREIMNSTCNNNLVKSHEENFLNSNQSIVNNKIKINQENQNLNNDNITNKIHFMNNSLNENIANNNYSSNSSIGHGIKDQDDKGMQNYMNIHENQYINSNGIYGNSNGHLNSNLFNNNLYFPNMQINNKVEMNGKNNKHDNKISEFNTTPNNYDSLIKVGIKHINGNKNSTELKNNSNLNKINLNDSSALCSPINGNKNNIKFSKCVKENNDYIVISTNNNNFRNITKNNNFENIKNIPNIVNTGDIINTCNIDESEYLNNTESIENIESNSLLAHKKKVNINNKFPLNIYISTDHNSNNNNSNNSNNSNNNNNITKDIENNSDSSNNSIQVIECENKKVHSNNNPQRNKIVNNANTNNNIESFDTNSFPYANYIINNSSKMKNISHNNINGKNFNNNGIYGENMNIHDKDGKLYNNLSNFYSNLNINNSQNLRKMDNNISRNGNDNNNYMHDYNSFSNNGNNLYNNINPNNNGYLKQKNKEIIMNHQNDRTHLNNDVFINLDNSTNTPLSNSASFGTISNSHLNNIQNNSNQINPDILINNEVNSSHISNVINNGNPNYMTKGLRNNNNNNVLINDVTNINSQKTGKHVNSFMSNLTNNNGFNLYNNIDMGINKNTENNSGNMNKIFPVHTNMSSDLKNTINNLNDNNKSMAIKPPLTNFAPINQTQNNYNIKKYVYASNINKNMDGYSPKLIEYSLKNDNTKGVNYNIKDRSLANENAINFMRRNGINDHFMNKSVVHNLANNGNEIENMTNSLQIINNIQINRSSDINKYKNELLNNLNDFSNRNDGDNLILNREHAEIFSDRNNNFFYKDITNNNMNANMNMNANVNANMNMNANVNANMNMNANVNANINSSGNNISINNLQNNMTLNGNYDLLKIMNISNDDNKLNSIDVKNNLSNLTNMDNFQNKIQLRQKTHACSENGGCNNMERNNSAGMSNRTNNNLGGVLNIGNINYNKFYDTTQQNSRIQKNNIRQNNPNINGISNNGNSMNNISNIYSTVNHLNSNANRSNLNVNEIANNNKIHLLNNNVTTQTIDGLILMRNKCTSNDIKYFQNEYENGINKIGYTSSNGNNQIGKYELNLKNKDTLPRSNTNELSPLFNKNEYLYHAQNNNNKYPDMYNNNIGNHNTQMVNSNNNGYVKNGINNINKNNLFKVENVNRINNNNIAYKGNYNNGIKYNKEHNIDTEINNNTKESINPTNVNNYNDLRKNSYQIINDNNGGFNESEKGTSSNYNFQHNEIIRNCIYDVEADKLVKNENINKNNRGGFDYINNNFNNAYSTISENYNRNNFAKYEFNKIMNTMSKGDLNNSLNLKNLTNINKNFNILMSNLDSQNVGNYVNHETKDNCNINIDDNNNNQFYNGNNHKMYIHDNHKKNIQSNNLNIFNDNNKSSCSNGNNVGEINMLSKKNNMISENINANNISLNNIAFKVQMQKNGYMSNDNNISGISDMGNFGNQDNLMYILNRNNNVLMKNGNNVNGNVGYINTPLNNDGILGLNNHINFNTIHNNVTNINNNNVDHLIISNISQGKNNNDQSKFNMNQHFQEIKNGYPKIGNKRKQIEPSKTIDLSNIDENQFLNNGKKNVRRKKKESVNTSSGSSGNDALLPNSKNKILGKISQNTFQNHNTTKLSISTNNSELDTNQQSHITPESNTLSNCGTSKQFTEPLTNSETNILNNSIKENIYNSDIGKSENMQIVDNNYIIHNNTIGNINYTAFERNNVSMNENLKNSNNIIYKENGSVNNQNNASNTKDMNTMMMGSGNEFYHKIKIYDNDVNIWDNKNGVMSRKNDQFQFPSYYNNMKRNETENGQKVYQKDVLFPNTKISEISVTDSTISDYKNEEHDLKENQVQKSFEYIDKHIANYENLITNLSFISDKGNKEIKKENDKIYNGVMNFIPTNINIENLTEKKNGIEYDSTSICKNINELFDNKIENEKINKSNSDINISNSSYNMLVQSNNQTESVIDNSHIKENNQNASLLNVPLYLNEVDKMDDNDNVNKENKFEANEFEDNMNKHVFFKNKKQYETYIMFNDINAGKDNINLFMSMNISPFNQSCRKQNEAYNLYLENEEGNEMNVNQTENINTSNIQNDNPVVLYNDLNSEKCDLTNDEMNGHILRNFIGKTIEFNENINISENEMIKNNMLRSLLSINSKAEIKKIIENKIFEKNNENKKIVFSVVKQIDGAKFLYILRIILKEQNISCNKNKIKVLKIQKKKILYKTFYQKSNKSKALTLEYILKPYHNVIGEMNCLVRSEECLLESDREKRNIEKIINANFEITTTTVSMATPTIINLFKNDYMLQNSYYCDIWSFYLCLNDQFNATIEFHQNMNKANGNKLYKLSIRAHCENYETFFENFIEFLV</sequence>
<dbReference type="Proteomes" id="UP000219974">
    <property type="component" value="Chromosome 1"/>
</dbReference>
<reference evidence="3 4" key="1">
    <citation type="submission" date="2016-08" db="EMBL/GenBank/DDBJ databases">
        <authorList>
            <consortium name="Pathogen Informatics"/>
        </authorList>
    </citation>
    <scope>NUCLEOTIDE SEQUENCE [LARGE SCALE GENOMIC DNA]</scope>
    <source>
        <strain evidence="3 4">SP11 RLL</strain>
    </source>
</reference>
<feature type="region of interest" description="Disordered" evidence="1">
    <location>
        <begin position="546"/>
        <end position="575"/>
    </location>
</feature>
<gene>
    <name evidence="3" type="ORF">PBSP11RLL_000014800</name>
</gene>
<feature type="domain" description="FHA" evidence="2">
    <location>
        <begin position="1011"/>
        <end position="1076"/>
    </location>
</feature>
<accession>A0A1D3S5Z6</accession>
<evidence type="ECO:0000313" key="3">
    <source>
        <dbReference type="EMBL" id="SCO58909.1"/>
    </source>
</evidence>
<proteinExistence type="predicted"/>
<evidence type="ECO:0000259" key="2">
    <source>
        <dbReference type="PROSITE" id="PS50006"/>
    </source>
</evidence>
<name>A0A1D3S5Z6_PLABE</name>
<feature type="region of interest" description="Disordered" evidence="1">
    <location>
        <begin position="1829"/>
        <end position="1860"/>
    </location>
</feature>
<feature type="compositionally biased region" description="Polar residues" evidence="1">
    <location>
        <begin position="1844"/>
        <end position="1853"/>
    </location>
</feature>
<dbReference type="PROSITE" id="PS50006">
    <property type="entry name" value="FHA_DOMAIN"/>
    <property type="match status" value="1"/>
</dbReference>
<evidence type="ECO:0000256" key="1">
    <source>
        <dbReference type="SAM" id="MobiDB-lite"/>
    </source>
</evidence>
<protein>
    <recommendedName>
        <fullName evidence="2">FHA domain-containing protein</fullName>
    </recommendedName>
</protein>
<feature type="region of interest" description="Disordered" evidence="1">
    <location>
        <begin position="1"/>
        <end position="20"/>
    </location>
</feature>
<evidence type="ECO:0000313" key="4">
    <source>
        <dbReference type="Proteomes" id="UP000219974"/>
    </source>
</evidence>
<dbReference type="VEuPathDB" id="PlasmoDB:PBANKA_0110100"/>
<organism evidence="3 4">
    <name type="scientific">Plasmodium berghei</name>
    <dbReference type="NCBI Taxonomy" id="5821"/>
    <lineage>
        <taxon>Eukaryota</taxon>
        <taxon>Sar</taxon>
        <taxon>Alveolata</taxon>
        <taxon>Apicomplexa</taxon>
        <taxon>Aconoidasida</taxon>
        <taxon>Haemosporida</taxon>
        <taxon>Plasmodiidae</taxon>
        <taxon>Plasmodium</taxon>
        <taxon>Plasmodium (Vinckeia)</taxon>
    </lineage>
</organism>